<comment type="caution">
    <text evidence="1">The sequence shown here is derived from an EMBL/GenBank/DDBJ whole genome shotgun (WGS) entry which is preliminary data.</text>
</comment>
<proteinExistence type="predicted"/>
<protein>
    <submittedName>
        <fullName evidence="1">Uncharacterized protein</fullName>
    </submittedName>
</protein>
<name>A0ACC1H755_9FUNG</name>
<sequence>MSSKELVSGGAMGAAQKPPQKTPPQMAPNVGGGVASPTAYGWPYFPFQPGVPCIPWFTGTRFRQFLEDYEVLAAWMQYTDREKARRIADYVVPELKDEIYYTIEYEDGD</sequence>
<dbReference type="Proteomes" id="UP001145114">
    <property type="component" value="Unassembled WGS sequence"/>
</dbReference>
<evidence type="ECO:0000313" key="1">
    <source>
        <dbReference type="EMBL" id="KAJ1669836.1"/>
    </source>
</evidence>
<reference evidence="1" key="1">
    <citation type="submission" date="2022-06" db="EMBL/GenBank/DDBJ databases">
        <title>Phylogenomic reconstructions and comparative analyses of Kickxellomycotina fungi.</title>
        <authorList>
            <person name="Reynolds N.K."/>
            <person name="Stajich J.E."/>
            <person name="Barry K."/>
            <person name="Grigoriev I.V."/>
            <person name="Crous P."/>
            <person name="Smith M.E."/>
        </authorList>
    </citation>
    <scope>NUCLEOTIDE SEQUENCE</scope>
    <source>
        <strain evidence="1">RSA 2271</strain>
    </source>
</reference>
<keyword evidence="2" id="KW-1185">Reference proteome</keyword>
<accession>A0ACC1H755</accession>
<gene>
    <name evidence="1" type="ORF">EV182_008568</name>
</gene>
<organism evidence="1 2">
    <name type="scientific">Spiromyces aspiralis</name>
    <dbReference type="NCBI Taxonomy" id="68401"/>
    <lineage>
        <taxon>Eukaryota</taxon>
        <taxon>Fungi</taxon>
        <taxon>Fungi incertae sedis</taxon>
        <taxon>Zoopagomycota</taxon>
        <taxon>Kickxellomycotina</taxon>
        <taxon>Kickxellomycetes</taxon>
        <taxon>Kickxellales</taxon>
        <taxon>Kickxellaceae</taxon>
        <taxon>Spiromyces</taxon>
    </lineage>
</organism>
<feature type="non-terminal residue" evidence="1">
    <location>
        <position position="109"/>
    </location>
</feature>
<dbReference type="EMBL" id="JAMZIH010009635">
    <property type="protein sequence ID" value="KAJ1669836.1"/>
    <property type="molecule type" value="Genomic_DNA"/>
</dbReference>
<evidence type="ECO:0000313" key="2">
    <source>
        <dbReference type="Proteomes" id="UP001145114"/>
    </source>
</evidence>